<evidence type="ECO:0000256" key="1">
    <source>
        <dbReference type="ARBA" id="ARBA00001974"/>
    </source>
</evidence>
<dbReference type="PROSITE" id="PS51387">
    <property type="entry name" value="FAD_PCMH"/>
    <property type="match status" value="1"/>
</dbReference>
<dbReference type="Proteomes" id="UP000236546">
    <property type="component" value="Unassembled WGS sequence"/>
</dbReference>
<sequence>MVKANFSAWASALCLLSLSGSVAALPAAAKGECKADLKGLLTDPARHWAANTTVSFPGDTTFANATERWSIFNAPTYSAAVSPGTEADVSKVINLARTNGIPFMARSGGHGYAASFGKLQNGLSLDMSKFNTVKIDSKAKTLTVGPGARYRDILDPLYNAGFYVQTGSCSCPSVIGVAIGGGVGRLMGELGLTADALTSVRLVGADGVAKTVSATSYPDLWWAIRGAGANFGVITSATFEVQTLASNNNGNVFMVDFYLPKERSLEYFQLIEKNYSPMPSNLAAVIVLNWNSTLNVSQVGSDWIFYGTEADARKALAPILAFGAQYITAILPWNKIIAYSGAGYDPENCLPNKPRNSFSLNQKVYSAAGWQQGFETITDFFAKNPGGRASQIMLELFGNKATAAVPASETAWPWRDVWGFFQAQFVYDAGDSATQNAANTYGARIRSQYAPYTGYSKPTIFVNYARGDEPIENVFGADKLPRLAQLKHKYDPSNLFAYGHPLPQKYP</sequence>
<proteinExistence type="inferred from homology"/>
<keyword evidence="6" id="KW-0732">Signal</keyword>
<keyword evidence="3" id="KW-0285">Flavoprotein</keyword>
<dbReference type="GO" id="GO:0071949">
    <property type="term" value="F:FAD binding"/>
    <property type="evidence" value="ECO:0007669"/>
    <property type="project" value="InterPro"/>
</dbReference>
<dbReference type="InterPro" id="IPR016166">
    <property type="entry name" value="FAD-bd_PCMH"/>
</dbReference>
<dbReference type="InterPro" id="IPR012951">
    <property type="entry name" value="BBE"/>
</dbReference>
<dbReference type="Gene3D" id="3.40.462.20">
    <property type="match status" value="1"/>
</dbReference>
<dbReference type="AlphaFoldDB" id="A0A2K0TJA7"/>
<dbReference type="InterPro" id="IPR036318">
    <property type="entry name" value="FAD-bd_PCMH-like_sf"/>
</dbReference>
<organism evidence="8 9">
    <name type="scientific">Trichoderma gamsii</name>
    <dbReference type="NCBI Taxonomy" id="398673"/>
    <lineage>
        <taxon>Eukaryota</taxon>
        <taxon>Fungi</taxon>
        <taxon>Dikarya</taxon>
        <taxon>Ascomycota</taxon>
        <taxon>Pezizomycotina</taxon>
        <taxon>Sordariomycetes</taxon>
        <taxon>Hypocreomycetidae</taxon>
        <taxon>Hypocreales</taxon>
        <taxon>Hypocreaceae</taxon>
        <taxon>Trichoderma</taxon>
    </lineage>
</organism>
<evidence type="ECO:0000256" key="5">
    <source>
        <dbReference type="ARBA" id="ARBA00023002"/>
    </source>
</evidence>
<name>A0A2K0TJA7_9HYPO</name>
<comment type="caution">
    <text evidence="8">The sequence shown here is derived from an EMBL/GenBank/DDBJ whole genome shotgun (WGS) entry which is preliminary data.</text>
</comment>
<evidence type="ECO:0000313" key="9">
    <source>
        <dbReference type="Proteomes" id="UP000236546"/>
    </source>
</evidence>
<comment type="similarity">
    <text evidence="2">Belongs to the oxygen-dependent FAD-linked oxidoreductase family.</text>
</comment>
<feature type="signal peptide" evidence="6">
    <location>
        <begin position="1"/>
        <end position="24"/>
    </location>
</feature>
<keyword evidence="5" id="KW-0560">Oxidoreductase</keyword>
<reference evidence="8 9" key="1">
    <citation type="submission" date="2017-02" db="EMBL/GenBank/DDBJ databases">
        <title>Genomes of Trichoderma spp. with biocontrol activity.</title>
        <authorList>
            <person name="Gardiner D."/>
            <person name="Kazan K."/>
            <person name="Vos C."/>
            <person name="Harvey P."/>
        </authorList>
    </citation>
    <scope>NUCLEOTIDE SEQUENCE [LARGE SCALE GENOMIC DNA]</scope>
    <source>
        <strain evidence="8 9">A5MH</strain>
    </source>
</reference>
<dbReference type="PANTHER" id="PTHR42973:SF39">
    <property type="entry name" value="FAD-BINDING PCMH-TYPE DOMAIN-CONTAINING PROTEIN"/>
    <property type="match status" value="1"/>
</dbReference>
<feature type="domain" description="FAD-binding PCMH-type" evidence="7">
    <location>
        <begin position="73"/>
        <end position="244"/>
    </location>
</feature>
<dbReference type="SUPFAM" id="SSF56176">
    <property type="entry name" value="FAD-binding/transporter-associated domain-like"/>
    <property type="match status" value="1"/>
</dbReference>
<dbReference type="PANTHER" id="PTHR42973">
    <property type="entry name" value="BINDING OXIDOREDUCTASE, PUTATIVE (AFU_ORTHOLOGUE AFUA_1G17690)-RELATED"/>
    <property type="match status" value="1"/>
</dbReference>
<dbReference type="InterPro" id="IPR016169">
    <property type="entry name" value="FAD-bd_PCMH_sub2"/>
</dbReference>
<feature type="chain" id="PRO_5014365468" description="FAD-binding PCMH-type domain-containing protein" evidence="6">
    <location>
        <begin position="25"/>
        <end position="507"/>
    </location>
</feature>
<accession>A0A2K0TJA7</accession>
<evidence type="ECO:0000256" key="2">
    <source>
        <dbReference type="ARBA" id="ARBA00005466"/>
    </source>
</evidence>
<dbReference type="Pfam" id="PF01565">
    <property type="entry name" value="FAD_binding_4"/>
    <property type="match status" value="1"/>
</dbReference>
<comment type="cofactor">
    <cofactor evidence="1">
        <name>FAD</name>
        <dbReference type="ChEBI" id="CHEBI:57692"/>
    </cofactor>
</comment>
<evidence type="ECO:0000256" key="6">
    <source>
        <dbReference type="SAM" id="SignalP"/>
    </source>
</evidence>
<dbReference type="Pfam" id="PF08031">
    <property type="entry name" value="BBE"/>
    <property type="match status" value="1"/>
</dbReference>
<evidence type="ECO:0000256" key="3">
    <source>
        <dbReference type="ARBA" id="ARBA00022630"/>
    </source>
</evidence>
<gene>
    <name evidence="8" type="ORF">TGAMA5MH_02833</name>
</gene>
<dbReference type="OrthoDB" id="415825at2759"/>
<dbReference type="InterPro" id="IPR050416">
    <property type="entry name" value="FAD-linked_Oxidoreductase"/>
</dbReference>
<keyword evidence="4" id="KW-0274">FAD</keyword>
<dbReference type="GO" id="GO:0016491">
    <property type="term" value="F:oxidoreductase activity"/>
    <property type="evidence" value="ECO:0007669"/>
    <property type="project" value="UniProtKB-KW"/>
</dbReference>
<dbReference type="Gene3D" id="3.30.465.10">
    <property type="match status" value="1"/>
</dbReference>
<protein>
    <recommendedName>
        <fullName evidence="7">FAD-binding PCMH-type domain-containing protein</fullName>
    </recommendedName>
</protein>
<dbReference type="EMBL" id="MTYH01000024">
    <property type="protein sequence ID" value="PNP45610.1"/>
    <property type="molecule type" value="Genomic_DNA"/>
</dbReference>
<evidence type="ECO:0000259" key="7">
    <source>
        <dbReference type="PROSITE" id="PS51387"/>
    </source>
</evidence>
<evidence type="ECO:0000256" key="4">
    <source>
        <dbReference type="ARBA" id="ARBA00022827"/>
    </source>
</evidence>
<evidence type="ECO:0000313" key="8">
    <source>
        <dbReference type="EMBL" id="PNP45610.1"/>
    </source>
</evidence>
<dbReference type="InterPro" id="IPR006094">
    <property type="entry name" value="Oxid_FAD_bind_N"/>
</dbReference>